<organism evidence="2">
    <name type="scientific">Arundo donax</name>
    <name type="common">Giant reed</name>
    <name type="synonym">Donax arundinaceus</name>
    <dbReference type="NCBI Taxonomy" id="35708"/>
    <lineage>
        <taxon>Eukaryota</taxon>
        <taxon>Viridiplantae</taxon>
        <taxon>Streptophyta</taxon>
        <taxon>Embryophyta</taxon>
        <taxon>Tracheophyta</taxon>
        <taxon>Spermatophyta</taxon>
        <taxon>Magnoliopsida</taxon>
        <taxon>Liliopsida</taxon>
        <taxon>Poales</taxon>
        <taxon>Poaceae</taxon>
        <taxon>PACMAD clade</taxon>
        <taxon>Arundinoideae</taxon>
        <taxon>Arundineae</taxon>
        <taxon>Arundo</taxon>
    </lineage>
</organism>
<feature type="region of interest" description="Disordered" evidence="1">
    <location>
        <begin position="19"/>
        <end position="53"/>
    </location>
</feature>
<name>A0A0A9GH06_ARUDO</name>
<reference evidence="2" key="1">
    <citation type="submission" date="2014-09" db="EMBL/GenBank/DDBJ databases">
        <authorList>
            <person name="Magalhaes I.L.F."/>
            <person name="Oliveira U."/>
            <person name="Santos F.R."/>
            <person name="Vidigal T.H.D.A."/>
            <person name="Brescovit A.D."/>
            <person name="Santos A.J."/>
        </authorList>
    </citation>
    <scope>NUCLEOTIDE SEQUENCE</scope>
    <source>
        <tissue evidence="2">Shoot tissue taken approximately 20 cm above the soil surface</tissue>
    </source>
</reference>
<evidence type="ECO:0000256" key="1">
    <source>
        <dbReference type="SAM" id="MobiDB-lite"/>
    </source>
</evidence>
<feature type="compositionally biased region" description="Low complexity" evidence="1">
    <location>
        <begin position="29"/>
        <end position="42"/>
    </location>
</feature>
<proteinExistence type="predicted"/>
<sequence length="53" mass="5831">MTNVRSWAYRWAGAHRTVSEKEEARRRTSASAMASSSGVSARTVRLPCGKECS</sequence>
<dbReference type="AlphaFoldDB" id="A0A0A9GH06"/>
<protein>
    <submittedName>
        <fullName evidence="2">Uncharacterized protein</fullName>
    </submittedName>
</protein>
<reference evidence="2" key="2">
    <citation type="journal article" date="2015" name="Data Brief">
        <title>Shoot transcriptome of the giant reed, Arundo donax.</title>
        <authorList>
            <person name="Barrero R.A."/>
            <person name="Guerrero F.D."/>
            <person name="Moolhuijzen P."/>
            <person name="Goolsby J.A."/>
            <person name="Tidwell J."/>
            <person name="Bellgard S.E."/>
            <person name="Bellgard M.I."/>
        </authorList>
    </citation>
    <scope>NUCLEOTIDE SEQUENCE</scope>
    <source>
        <tissue evidence="2">Shoot tissue taken approximately 20 cm above the soil surface</tissue>
    </source>
</reference>
<accession>A0A0A9GH06</accession>
<dbReference type="EMBL" id="GBRH01176055">
    <property type="protein sequence ID" value="JAE21841.1"/>
    <property type="molecule type" value="Transcribed_RNA"/>
</dbReference>
<evidence type="ECO:0000313" key="2">
    <source>
        <dbReference type="EMBL" id="JAE21841.1"/>
    </source>
</evidence>